<evidence type="ECO:0000313" key="6">
    <source>
        <dbReference type="EMBL" id="PWA03044.1"/>
    </source>
</evidence>
<evidence type="ECO:0000256" key="4">
    <source>
        <dbReference type="ARBA" id="ARBA00038321"/>
    </source>
</evidence>
<sequence length="427" mass="46410">MTPNTTILPYFQVQEDWKTVIDETLSQKHDSSSFWVSVYEKDKQSVHGTITVDPQNLKNNSILSGSDGIIPEYNCISKKFSLSHLQRGIPSVSILSPEISYKPASGSILSFDVNKDQMLYVVGHQSGKMAVYETLDNKVLNALDGHFGDINSVRFFPSGKVILSASLDMRLKIWSAEDGSNPVTLTGHTSSVTDCGIVGIGKNVVSCSKDGSVKLWNCGSASCINSWNPNMGSLSGIFLIPPTSFDSNAEAFSEINSLVTSTSTGNIALIDIREKNKVIIPVATMESQFSKDPLTAISGDDTGTFISSGNSQGIITLWDLRNSSEPLSHIQRDSFPITSMETISINGKSVLVTGSQNGSVFGTDIFYSVDRTANVIAEYTTSDLDPVYTIRSVKHHKMFNADIQDNNGSSKMCIYTSGRNGIINGYW</sequence>
<keyword evidence="2" id="KW-0677">Repeat</keyword>
<comment type="caution">
    <text evidence="6">The sequence shown here is derived from an EMBL/GenBank/DDBJ whole genome shotgun (WGS) entry which is preliminary data.</text>
</comment>
<keyword evidence="1 5" id="KW-0853">WD repeat</keyword>
<protein>
    <submittedName>
        <fullName evidence="6">Uncharacterized protein</fullName>
    </submittedName>
</protein>
<dbReference type="AlphaFoldDB" id="A0A2U1JDF3"/>
<dbReference type="PANTHER" id="PTHR19857:SF19">
    <property type="entry name" value="26S PROTEASOME REGULATORY SUBUNIT RPN14"/>
    <property type="match status" value="1"/>
</dbReference>
<dbReference type="SMART" id="SM00320">
    <property type="entry name" value="WD40"/>
    <property type="match status" value="5"/>
</dbReference>
<dbReference type="Proteomes" id="UP000245591">
    <property type="component" value="Unassembled WGS sequence"/>
</dbReference>
<dbReference type="PANTHER" id="PTHR19857">
    <property type="entry name" value="MITOCHONDRIAL DIVISION PROTEIN 1-RELATED"/>
    <property type="match status" value="1"/>
</dbReference>
<feature type="repeat" description="WD" evidence="5">
    <location>
        <begin position="143"/>
        <end position="184"/>
    </location>
</feature>
<accession>A0A2U1JDF3</accession>
<dbReference type="InterPro" id="IPR001680">
    <property type="entry name" value="WD40_rpt"/>
</dbReference>
<dbReference type="SUPFAM" id="SSF50978">
    <property type="entry name" value="WD40 repeat-like"/>
    <property type="match status" value="1"/>
</dbReference>
<evidence type="ECO:0000256" key="5">
    <source>
        <dbReference type="PROSITE-ProRule" id="PRU00221"/>
    </source>
</evidence>
<dbReference type="InterPro" id="IPR015943">
    <property type="entry name" value="WD40/YVTN_repeat-like_dom_sf"/>
</dbReference>
<evidence type="ECO:0000256" key="1">
    <source>
        <dbReference type="ARBA" id="ARBA00022574"/>
    </source>
</evidence>
<dbReference type="Gene3D" id="2.130.10.10">
    <property type="entry name" value="YVTN repeat-like/Quinoprotein amine dehydrogenase"/>
    <property type="match status" value="2"/>
</dbReference>
<keyword evidence="7" id="KW-1185">Reference proteome</keyword>
<dbReference type="PROSITE" id="PS50294">
    <property type="entry name" value="WD_REPEATS_REGION"/>
    <property type="match status" value="2"/>
</dbReference>
<dbReference type="EMBL" id="MBFU01000037">
    <property type="protein sequence ID" value="PWA03044.1"/>
    <property type="molecule type" value="Genomic_DNA"/>
</dbReference>
<name>A0A2U1JDF3_SMIAN</name>
<reference evidence="6 7" key="1">
    <citation type="journal article" date="2018" name="MBio">
        <title>Comparative Genomics Reveals the Core Gene Toolbox for the Fungus-Insect Symbiosis.</title>
        <authorList>
            <person name="Wang Y."/>
            <person name="Stata M."/>
            <person name="Wang W."/>
            <person name="Stajich J.E."/>
            <person name="White M.M."/>
            <person name="Moncalvo J.M."/>
        </authorList>
    </citation>
    <scope>NUCLEOTIDE SEQUENCE [LARGE SCALE GENOMIC DNA]</scope>
    <source>
        <strain evidence="6 7">AUS-126-30</strain>
    </source>
</reference>
<dbReference type="PROSITE" id="PS50082">
    <property type="entry name" value="WD_REPEATS_2"/>
    <property type="match status" value="2"/>
</dbReference>
<dbReference type="GO" id="GO:0000502">
    <property type="term" value="C:proteasome complex"/>
    <property type="evidence" value="ECO:0007669"/>
    <property type="project" value="UniProtKB-KW"/>
</dbReference>
<organism evidence="6 7">
    <name type="scientific">Smittium angustum</name>
    <dbReference type="NCBI Taxonomy" id="133377"/>
    <lineage>
        <taxon>Eukaryota</taxon>
        <taxon>Fungi</taxon>
        <taxon>Fungi incertae sedis</taxon>
        <taxon>Zoopagomycota</taxon>
        <taxon>Kickxellomycotina</taxon>
        <taxon>Harpellomycetes</taxon>
        <taxon>Harpellales</taxon>
        <taxon>Legeriomycetaceae</taxon>
        <taxon>Smittium</taxon>
    </lineage>
</organism>
<evidence type="ECO:0000256" key="3">
    <source>
        <dbReference type="ARBA" id="ARBA00022942"/>
    </source>
</evidence>
<dbReference type="InterPro" id="IPR051179">
    <property type="entry name" value="WD_repeat_multifunction"/>
</dbReference>
<proteinExistence type="inferred from homology"/>
<evidence type="ECO:0000313" key="7">
    <source>
        <dbReference type="Proteomes" id="UP000245591"/>
    </source>
</evidence>
<dbReference type="InterPro" id="IPR036322">
    <property type="entry name" value="WD40_repeat_dom_sf"/>
</dbReference>
<gene>
    <name evidence="6" type="ORF">BB558_000803</name>
</gene>
<feature type="repeat" description="WD" evidence="5">
    <location>
        <begin position="185"/>
        <end position="226"/>
    </location>
</feature>
<keyword evidence="3" id="KW-0647">Proteasome</keyword>
<evidence type="ECO:0000256" key="2">
    <source>
        <dbReference type="ARBA" id="ARBA00022737"/>
    </source>
</evidence>
<dbReference type="Pfam" id="PF00400">
    <property type="entry name" value="WD40"/>
    <property type="match status" value="2"/>
</dbReference>
<comment type="similarity">
    <text evidence="4">Belongs to the WD repeat PAAF1/RPN14 family.</text>
</comment>